<accession>A0AAQ3SQJ6</accession>
<gene>
    <name evidence="1" type="ORF">U9M48_009258</name>
</gene>
<proteinExistence type="predicted"/>
<evidence type="ECO:0000313" key="2">
    <source>
        <dbReference type="Proteomes" id="UP001341281"/>
    </source>
</evidence>
<feature type="non-terminal residue" evidence="1">
    <location>
        <position position="79"/>
    </location>
</feature>
<protein>
    <submittedName>
        <fullName evidence="1">Uncharacterized protein</fullName>
    </submittedName>
</protein>
<name>A0AAQ3SQJ6_PASNO</name>
<sequence length="79" mass="8380">MRVKSSFPPGLAPAARRVVSEVCARGSADARGKGLRSPPVFPPIALSPPASSLTDDPIFQLSEELASYRGLKIREGAFK</sequence>
<reference evidence="1 2" key="1">
    <citation type="submission" date="2024-02" db="EMBL/GenBank/DDBJ databases">
        <title>High-quality chromosome-scale genome assembly of Pensacola bahiagrass (Paspalum notatum Flugge var. saurae).</title>
        <authorList>
            <person name="Vega J.M."/>
            <person name="Podio M."/>
            <person name="Orjuela J."/>
            <person name="Siena L.A."/>
            <person name="Pessino S.C."/>
            <person name="Combes M.C."/>
            <person name="Mariac C."/>
            <person name="Albertini E."/>
            <person name="Pupilli F."/>
            <person name="Ortiz J.P.A."/>
            <person name="Leblanc O."/>
        </authorList>
    </citation>
    <scope>NUCLEOTIDE SEQUENCE [LARGE SCALE GENOMIC DNA]</scope>
    <source>
        <strain evidence="1">R1</strain>
        <tissue evidence="1">Leaf</tissue>
    </source>
</reference>
<keyword evidence="2" id="KW-1185">Reference proteome</keyword>
<dbReference type="Proteomes" id="UP001341281">
    <property type="component" value="Chromosome 02"/>
</dbReference>
<dbReference type="EMBL" id="CP144746">
    <property type="protein sequence ID" value="WVZ59054.1"/>
    <property type="molecule type" value="Genomic_DNA"/>
</dbReference>
<organism evidence="1 2">
    <name type="scientific">Paspalum notatum var. saurae</name>
    <dbReference type="NCBI Taxonomy" id="547442"/>
    <lineage>
        <taxon>Eukaryota</taxon>
        <taxon>Viridiplantae</taxon>
        <taxon>Streptophyta</taxon>
        <taxon>Embryophyta</taxon>
        <taxon>Tracheophyta</taxon>
        <taxon>Spermatophyta</taxon>
        <taxon>Magnoliopsida</taxon>
        <taxon>Liliopsida</taxon>
        <taxon>Poales</taxon>
        <taxon>Poaceae</taxon>
        <taxon>PACMAD clade</taxon>
        <taxon>Panicoideae</taxon>
        <taxon>Andropogonodae</taxon>
        <taxon>Paspaleae</taxon>
        <taxon>Paspalinae</taxon>
        <taxon>Paspalum</taxon>
    </lineage>
</organism>
<dbReference type="AlphaFoldDB" id="A0AAQ3SQJ6"/>
<evidence type="ECO:0000313" key="1">
    <source>
        <dbReference type="EMBL" id="WVZ59054.1"/>
    </source>
</evidence>